<evidence type="ECO:0008006" key="3">
    <source>
        <dbReference type="Google" id="ProtNLM"/>
    </source>
</evidence>
<organism evidence="1 2">
    <name type="scientific">Crocosphaera chwakensis CCY0110</name>
    <dbReference type="NCBI Taxonomy" id="391612"/>
    <lineage>
        <taxon>Bacteria</taxon>
        <taxon>Bacillati</taxon>
        <taxon>Cyanobacteriota</taxon>
        <taxon>Cyanophyceae</taxon>
        <taxon>Oscillatoriophycideae</taxon>
        <taxon>Chroococcales</taxon>
        <taxon>Aphanothecaceae</taxon>
        <taxon>Crocosphaera</taxon>
        <taxon>Crocosphaera chwakensis</taxon>
    </lineage>
</organism>
<gene>
    <name evidence="1" type="ORF">CY0110_26278</name>
</gene>
<dbReference type="eggNOG" id="COG1598">
    <property type="taxonomic scope" value="Bacteria"/>
</dbReference>
<comment type="caution">
    <text evidence="1">The sequence shown here is derived from an EMBL/GenBank/DDBJ whole genome shotgun (WGS) entry which is preliminary data.</text>
</comment>
<name>A3IPE0_9CHRO</name>
<proteinExistence type="predicted"/>
<dbReference type="PANTHER" id="PTHR34504">
    <property type="entry name" value="ANTITOXIN HICB"/>
    <property type="match status" value="1"/>
</dbReference>
<dbReference type="SUPFAM" id="SSF143100">
    <property type="entry name" value="TTHA1013/TTHA0281-like"/>
    <property type="match status" value="1"/>
</dbReference>
<protein>
    <recommendedName>
        <fullName evidence="3">HicB-like antitoxin of toxin-antitoxin system domain-containing protein</fullName>
    </recommendedName>
</protein>
<evidence type="ECO:0000313" key="1">
    <source>
        <dbReference type="EMBL" id="EAZ91705.1"/>
    </source>
</evidence>
<dbReference type="Gene3D" id="3.30.160.250">
    <property type="match status" value="1"/>
</dbReference>
<keyword evidence="2" id="KW-1185">Reference proteome</keyword>
<reference evidence="1 2" key="1">
    <citation type="submission" date="2007-03" db="EMBL/GenBank/DDBJ databases">
        <authorList>
            <person name="Stal L."/>
            <person name="Ferriera S."/>
            <person name="Johnson J."/>
            <person name="Kravitz S."/>
            <person name="Beeson K."/>
            <person name="Sutton G."/>
            <person name="Rogers Y.-H."/>
            <person name="Friedman R."/>
            <person name="Frazier M."/>
            <person name="Venter J.C."/>
        </authorList>
    </citation>
    <scope>NUCLEOTIDE SEQUENCE [LARGE SCALE GENOMIC DNA]</scope>
    <source>
        <strain evidence="1 2">CCY0110</strain>
    </source>
</reference>
<dbReference type="AlphaFoldDB" id="A3IPE0"/>
<dbReference type="PANTHER" id="PTHR34504:SF4">
    <property type="entry name" value="ANTITOXIN HICB"/>
    <property type="match status" value="1"/>
</dbReference>
<dbReference type="EMBL" id="AAXW01000012">
    <property type="protein sequence ID" value="EAZ91705.1"/>
    <property type="molecule type" value="Genomic_DNA"/>
</dbReference>
<dbReference type="InterPro" id="IPR035069">
    <property type="entry name" value="TTHA1013/TTHA0281-like"/>
</dbReference>
<dbReference type="InterPro" id="IPR051404">
    <property type="entry name" value="TA_system_antitoxin"/>
</dbReference>
<sequence length="91" mass="10189">MPTLFFLVIIIKQIIYKTIMKGELTAIIEAAEEGRYWAICREIPGANGQGETIEEAKKSLKSAIQLIFEDRLADIDRGLPKNAIKETISIP</sequence>
<accession>A3IPE0</accession>
<dbReference type="Proteomes" id="UP000003781">
    <property type="component" value="Unassembled WGS sequence"/>
</dbReference>
<evidence type="ECO:0000313" key="2">
    <source>
        <dbReference type="Proteomes" id="UP000003781"/>
    </source>
</evidence>